<protein>
    <submittedName>
        <fullName evidence="1">Uncharacterized protein</fullName>
    </submittedName>
</protein>
<evidence type="ECO:0000313" key="1">
    <source>
        <dbReference type="EMBL" id="CCC98411.1"/>
    </source>
</evidence>
<organism evidence="1 2">
    <name type="scientific">Azospirillum baldaniorum</name>
    <dbReference type="NCBI Taxonomy" id="1064539"/>
    <lineage>
        <taxon>Bacteria</taxon>
        <taxon>Pseudomonadati</taxon>
        <taxon>Pseudomonadota</taxon>
        <taxon>Alphaproteobacteria</taxon>
        <taxon>Rhodospirillales</taxon>
        <taxon>Azospirillaceae</taxon>
        <taxon>Azospirillum</taxon>
    </lineage>
</organism>
<sequence>MRVQPHHPLDRRIHRHDVARHHRVVHRCGVLAPQRFGEILQLLLVGGQLEVEILLHPQHVLDEGESLLLPLAAVEHPQEDAEQKDDQRHRHDGHGLHRAALAEAMGGAGRTTGHGGERCWHGNQYVTFTATDFHNSVRGEIIEQ</sequence>
<accession>A0A9P1JRI6</accession>
<name>A0A9P1JRI6_9PROT</name>
<keyword evidence="2" id="KW-1185">Reference proteome</keyword>
<proteinExistence type="predicted"/>
<evidence type="ECO:0000313" key="2">
    <source>
        <dbReference type="Proteomes" id="UP000007319"/>
    </source>
</evidence>
<dbReference type="Proteomes" id="UP000007319">
    <property type="component" value="Chromosome"/>
</dbReference>
<gene>
    <name evidence="1" type="ORF">AZOBR_140141</name>
</gene>
<dbReference type="KEGG" id="abs:AZOBR_140141"/>
<dbReference type="EMBL" id="HE577327">
    <property type="protein sequence ID" value="CCC98411.1"/>
    <property type="molecule type" value="Genomic_DNA"/>
</dbReference>
<dbReference type="AlphaFoldDB" id="A0A9P1JRI6"/>
<reference evidence="1 2" key="1">
    <citation type="journal article" date="2011" name="PLoS Genet.">
        <title>Azospirillum genomes reveal transition of bacteria from aquatic to terrestrial environments.</title>
        <authorList>
            <person name="Wisniewski-Dye F."/>
            <person name="Borziak K."/>
            <person name="Khalsa-Moyers G."/>
            <person name="Alexandre G."/>
            <person name="Sukharnikov L.O."/>
            <person name="Wuichet K."/>
            <person name="Hurst G.B."/>
            <person name="McDonald W.H."/>
            <person name="Robertson J.S."/>
            <person name="Barbe V."/>
            <person name="Calteau A."/>
            <person name="Rouy Z."/>
            <person name="Mangenot S."/>
            <person name="Prigent-Combaret C."/>
            <person name="Normand P."/>
            <person name="Boyer M."/>
            <person name="Siguier P."/>
            <person name="Dessaux Y."/>
            <person name="Elmerich C."/>
            <person name="Condemine G."/>
            <person name="Krishnen G."/>
            <person name="Kennedy I."/>
            <person name="Paterson A.H."/>
            <person name="Gonzalez V."/>
            <person name="Mavingui P."/>
            <person name="Zhulin I.B."/>
        </authorList>
    </citation>
    <scope>NUCLEOTIDE SEQUENCE [LARGE SCALE GENOMIC DNA]</scope>
    <source>
        <strain evidence="1 2">Sp245</strain>
    </source>
</reference>